<feature type="chain" id="PRO_5032829692" description="Transglutaminase-like domain-containing protein" evidence="1">
    <location>
        <begin position="22"/>
        <end position="366"/>
    </location>
</feature>
<dbReference type="Pfam" id="PF01841">
    <property type="entry name" value="Transglut_core"/>
    <property type="match status" value="1"/>
</dbReference>
<dbReference type="Gene3D" id="3.10.620.30">
    <property type="match status" value="1"/>
</dbReference>
<accession>A0A839GTL5</accession>
<evidence type="ECO:0000313" key="3">
    <source>
        <dbReference type="EMBL" id="MBA9078217.1"/>
    </source>
</evidence>
<dbReference type="EMBL" id="JACJIQ010000011">
    <property type="protein sequence ID" value="MBA9078217.1"/>
    <property type="molecule type" value="Genomic_DNA"/>
</dbReference>
<evidence type="ECO:0000259" key="2">
    <source>
        <dbReference type="SMART" id="SM00460"/>
    </source>
</evidence>
<dbReference type="InterPro" id="IPR002931">
    <property type="entry name" value="Transglutaminase-like"/>
</dbReference>
<feature type="domain" description="Transglutaminase-like" evidence="2">
    <location>
        <begin position="95"/>
        <end position="157"/>
    </location>
</feature>
<dbReference type="RefSeq" id="WP_182513490.1">
    <property type="nucleotide sequence ID" value="NZ_JACJIQ010000011.1"/>
</dbReference>
<comment type="caution">
    <text evidence="3">The sequence shown here is derived from an EMBL/GenBank/DDBJ whole genome shotgun (WGS) entry which is preliminary data.</text>
</comment>
<organism evidence="3 4">
    <name type="scientific">Rufibacter quisquiliarum</name>
    <dbReference type="NCBI Taxonomy" id="1549639"/>
    <lineage>
        <taxon>Bacteria</taxon>
        <taxon>Pseudomonadati</taxon>
        <taxon>Bacteroidota</taxon>
        <taxon>Cytophagia</taxon>
        <taxon>Cytophagales</taxon>
        <taxon>Hymenobacteraceae</taxon>
        <taxon>Rufibacter</taxon>
    </lineage>
</organism>
<protein>
    <recommendedName>
        <fullName evidence="2">Transglutaminase-like domain-containing protein</fullName>
    </recommendedName>
</protein>
<keyword evidence="1" id="KW-0732">Signal</keyword>
<dbReference type="SMART" id="SM00460">
    <property type="entry name" value="TGc"/>
    <property type="match status" value="1"/>
</dbReference>
<dbReference type="InterPro" id="IPR038765">
    <property type="entry name" value="Papain-like_cys_pep_sf"/>
</dbReference>
<name>A0A839GTL5_9BACT</name>
<gene>
    <name evidence="3" type="ORF">FHS90_002941</name>
</gene>
<dbReference type="GO" id="GO:0005737">
    <property type="term" value="C:cytoplasm"/>
    <property type="evidence" value="ECO:0007669"/>
    <property type="project" value="TreeGrafter"/>
</dbReference>
<evidence type="ECO:0000313" key="4">
    <source>
        <dbReference type="Proteomes" id="UP000563094"/>
    </source>
</evidence>
<proteinExistence type="predicted"/>
<dbReference type="AlphaFoldDB" id="A0A839GTL5"/>
<keyword evidence="4" id="KW-1185">Reference proteome</keyword>
<dbReference type="PANTHER" id="PTHR46333">
    <property type="entry name" value="CYTOKINESIS PROTEIN 3"/>
    <property type="match status" value="1"/>
</dbReference>
<dbReference type="InterPro" id="IPR052557">
    <property type="entry name" value="CAP/Cytokinesis_protein"/>
</dbReference>
<dbReference type="Proteomes" id="UP000563094">
    <property type="component" value="Unassembled WGS sequence"/>
</dbReference>
<dbReference type="PANTHER" id="PTHR46333:SF2">
    <property type="entry name" value="CYTOKINESIS PROTEIN 3"/>
    <property type="match status" value="1"/>
</dbReference>
<feature type="signal peptide" evidence="1">
    <location>
        <begin position="1"/>
        <end position="21"/>
    </location>
</feature>
<dbReference type="SUPFAM" id="SSF54001">
    <property type="entry name" value="Cysteine proteinases"/>
    <property type="match status" value="1"/>
</dbReference>
<reference evidence="3 4" key="1">
    <citation type="submission" date="2020-08" db="EMBL/GenBank/DDBJ databases">
        <title>Genomic Encyclopedia of Type Strains, Phase IV (KMG-IV): sequencing the most valuable type-strain genomes for metagenomic binning, comparative biology and taxonomic classification.</title>
        <authorList>
            <person name="Goeker M."/>
        </authorList>
    </citation>
    <scope>NUCLEOTIDE SEQUENCE [LARGE SCALE GENOMIC DNA]</scope>
    <source>
        <strain evidence="3 4">DSM 29854</strain>
    </source>
</reference>
<sequence length="366" mass="42161">MRAFFYFILFLTLPFTGAAQATSPFAHVDQKILQLPAQQSQSVEQLSTYINQQFKTPQERVRAAYVWLANNVAYDVAALNMNFTIKKGHNFVEQTLKTRKAICQGYAETFQELCQRAGVKTFFVGGYTKQLGRVEYIPHAWCAAQLDGQWYLFDPTWGAGYVEGNTFVKKYNEQFFMVAPAMMIKSHYPFDPLWQFSTLPITSKQFNEGLPAAPNLKIRFHYTDTLKAYDAQDENQRLAGTARRMQAHGVDHAFLANYLQHLNQGVEIDRYNAITDTYNRGIDLLNQFTYYKNKKQLSQKSEAELRKMLSTSVTNLQEAKKQMASTHWQKGQQEMAAFARNIELALNQALSQEVYLDRYFQSANIK</sequence>
<evidence type="ECO:0000256" key="1">
    <source>
        <dbReference type="SAM" id="SignalP"/>
    </source>
</evidence>